<dbReference type="PANTHER" id="PTHR12560:SF0">
    <property type="entry name" value="LD18904P"/>
    <property type="match status" value="1"/>
</dbReference>
<evidence type="ECO:0000256" key="3">
    <source>
        <dbReference type="SAM" id="Phobius"/>
    </source>
</evidence>
<organism evidence="4">
    <name type="scientific">Spirodela intermedia</name>
    <name type="common">Intermediate duckweed</name>
    <dbReference type="NCBI Taxonomy" id="51605"/>
    <lineage>
        <taxon>Eukaryota</taxon>
        <taxon>Viridiplantae</taxon>
        <taxon>Streptophyta</taxon>
        <taxon>Embryophyta</taxon>
        <taxon>Tracheophyta</taxon>
        <taxon>Spermatophyta</taxon>
        <taxon>Magnoliopsida</taxon>
        <taxon>Liliopsida</taxon>
        <taxon>Araceae</taxon>
        <taxon>Lemnoideae</taxon>
        <taxon>Spirodela</taxon>
    </lineage>
</organism>
<dbReference type="AlphaFoldDB" id="A0A7I8J4H6"/>
<evidence type="ECO:0000313" key="4">
    <source>
        <dbReference type="EMBL" id="CAA2625620.1"/>
    </source>
</evidence>
<dbReference type="Proteomes" id="UP001189122">
    <property type="component" value="Unassembled WGS sequence"/>
</dbReference>
<feature type="transmembrane region" description="Helical" evidence="3">
    <location>
        <begin position="143"/>
        <end position="162"/>
    </location>
</feature>
<dbReference type="InterPro" id="IPR016439">
    <property type="entry name" value="Lag1/Lac1-like"/>
</dbReference>
<dbReference type="GO" id="GO:0005789">
    <property type="term" value="C:endoplasmic reticulum membrane"/>
    <property type="evidence" value="ECO:0007669"/>
    <property type="project" value="UniProtKB-SubCell"/>
</dbReference>
<dbReference type="EMBL" id="LR743596">
    <property type="protein sequence ID" value="CAA2625620.1"/>
    <property type="molecule type" value="Genomic_DNA"/>
</dbReference>
<comment type="subcellular location">
    <subcellularLocation>
        <location evidence="1">Endoplasmic reticulum membrane</location>
        <topology evidence="1">Multi-pass membrane protein</topology>
    </subcellularLocation>
</comment>
<accession>A0A7I8J4H6</accession>
<dbReference type="PANTHER" id="PTHR12560">
    <property type="entry name" value="LONGEVITY ASSURANCE FACTOR 1 LAG1"/>
    <property type="match status" value="1"/>
</dbReference>
<evidence type="ECO:0000256" key="1">
    <source>
        <dbReference type="ARBA" id="ARBA00004477"/>
    </source>
</evidence>
<sequence>MEGETWSGAVSVPEPRHLLIAVCFGFGFALLRFLLDVFVYEHLSMRLLSDRATSIKTDVMERVEVVKFSESMWKLTYYISALNSGLSEFIDQNHWTADIRQYFDGWPNRELTFYTFLQIGFSLAILEVSFLCYMETHKEWPHAFALSLSLSLSLAWCSLSILGSRRVKYPLTWTLFHQLKFQRGGRRGRRAKEGQFHSSTRRWVPHA</sequence>
<evidence type="ECO:0000256" key="2">
    <source>
        <dbReference type="SAM" id="MobiDB-lite"/>
    </source>
</evidence>
<protein>
    <submittedName>
        <fullName evidence="4">Uncharacterized protein</fullName>
    </submittedName>
</protein>
<dbReference type="EMBL" id="CACRZD030000009">
    <property type="protein sequence ID" value="CAA6664971.1"/>
    <property type="molecule type" value="Genomic_DNA"/>
</dbReference>
<keyword evidence="5" id="KW-1185">Reference proteome</keyword>
<gene>
    <name evidence="4" type="ORF">SI7747_09011360</name>
</gene>
<feature type="region of interest" description="Disordered" evidence="2">
    <location>
        <begin position="186"/>
        <end position="207"/>
    </location>
</feature>
<keyword evidence="3" id="KW-0812">Transmembrane</keyword>
<feature type="transmembrane region" description="Helical" evidence="3">
    <location>
        <begin position="18"/>
        <end position="39"/>
    </location>
</feature>
<evidence type="ECO:0000313" key="5">
    <source>
        <dbReference type="Proteomes" id="UP001189122"/>
    </source>
</evidence>
<keyword evidence="3" id="KW-1133">Transmembrane helix</keyword>
<reference evidence="4 5" key="1">
    <citation type="submission" date="2019-12" db="EMBL/GenBank/DDBJ databases">
        <authorList>
            <person name="Scholz U."/>
            <person name="Mascher M."/>
            <person name="Fiebig A."/>
        </authorList>
    </citation>
    <scope>NUCLEOTIDE SEQUENCE</scope>
</reference>
<name>A0A7I8J4H6_SPIIN</name>
<keyword evidence="3" id="KW-0472">Membrane</keyword>
<dbReference type="GO" id="GO:0046513">
    <property type="term" value="P:ceramide biosynthetic process"/>
    <property type="evidence" value="ECO:0007669"/>
    <property type="project" value="InterPro"/>
</dbReference>
<feature type="transmembrane region" description="Helical" evidence="3">
    <location>
        <begin position="111"/>
        <end position="131"/>
    </location>
</feature>
<proteinExistence type="predicted"/>
<dbReference type="GO" id="GO:0050291">
    <property type="term" value="F:sphingosine N-acyltransferase activity"/>
    <property type="evidence" value="ECO:0007669"/>
    <property type="project" value="InterPro"/>
</dbReference>